<keyword evidence="10" id="KW-1185">Reference proteome</keyword>
<evidence type="ECO:0000256" key="2">
    <source>
        <dbReference type="ARBA" id="ARBA00022598"/>
    </source>
</evidence>
<reference evidence="9" key="1">
    <citation type="submission" date="2015-10" db="EMBL/GenBank/DDBJ databases">
        <authorList>
            <person name="Regsiter A."/>
            <person name="william w."/>
        </authorList>
    </citation>
    <scope>NUCLEOTIDE SEQUENCE</scope>
    <source>
        <strain evidence="9">Montdore</strain>
    </source>
</reference>
<dbReference type="GO" id="GO:0005739">
    <property type="term" value="C:mitochondrion"/>
    <property type="evidence" value="ECO:0007669"/>
    <property type="project" value="TreeGrafter"/>
</dbReference>
<evidence type="ECO:0000256" key="7">
    <source>
        <dbReference type="SAM" id="MobiDB-lite"/>
    </source>
</evidence>
<dbReference type="GO" id="GO:0006422">
    <property type="term" value="P:aspartyl-tRNA aminoacylation"/>
    <property type="evidence" value="ECO:0007669"/>
    <property type="project" value="TreeGrafter"/>
</dbReference>
<evidence type="ECO:0000256" key="3">
    <source>
        <dbReference type="ARBA" id="ARBA00022741"/>
    </source>
</evidence>
<name>A0A292Q136_9PEZI</name>
<feature type="region of interest" description="Disordered" evidence="7">
    <location>
        <begin position="243"/>
        <end position="271"/>
    </location>
</feature>
<dbReference type="Gene3D" id="3.30.930.10">
    <property type="entry name" value="Bira Bifunctional Protein, Domain 2"/>
    <property type="match status" value="1"/>
</dbReference>
<evidence type="ECO:0000313" key="10">
    <source>
        <dbReference type="Proteomes" id="UP001412239"/>
    </source>
</evidence>
<feature type="region of interest" description="Disordered" evidence="7">
    <location>
        <begin position="58"/>
        <end position="91"/>
    </location>
</feature>
<feature type="compositionally biased region" description="Polar residues" evidence="7">
    <location>
        <begin position="133"/>
        <end position="145"/>
    </location>
</feature>
<dbReference type="InterPro" id="IPR004115">
    <property type="entry name" value="GAD-like_sf"/>
</dbReference>
<dbReference type="PROSITE" id="PS50862">
    <property type="entry name" value="AA_TRNA_LIGASE_II"/>
    <property type="match status" value="1"/>
</dbReference>
<dbReference type="SUPFAM" id="SSF55681">
    <property type="entry name" value="Class II aaRS and biotin synthetases"/>
    <property type="match status" value="1"/>
</dbReference>
<dbReference type="InterPro" id="IPR045864">
    <property type="entry name" value="aa-tRNA-synth_II/BPL/LPL"/>
</dbReference>
<evidence type="ECO:0000313" key="9">
    <source>
        <dbReference type="EMBL" id="CUS12463.1"/>
    </source>
</evidence>
<feature type="domain" description="Aminoacyl-transfer RNA synthetases class-II family profile" evidence="8">
    <location>
        <begin position="433"/>
        <end position="875"/>
    </location>
</feature>
<dbReference type="NCBIfam" id="TIGR00459">
    <property type="entry name" value="aspS_bact"/>
    <property type="match status" value="1"/>
</dbReference>
<dbReference type="EMBL" id="LN890990">
    <property type="protein sequence ID" value="CUS12463.1"/>
    <property type="molecule type" value="Genomic_DNA"/>
</dbReference>
<protein>
    <recommendedName>
        <fullName evidence="8">Aminoacyl-transfer RNA synthetases class-II family profile domain-containing protein</fullName>
    </recommendedName>
</protein>
<dbReference type="HAMAP" id="MF_00044">
    <property type="entry name" value="Asp_tRNA_synth_type1"/>
    <property type="match status" value="1"/>
</dbReference>
<gene>
    <name evidence="9" type="ORF">GSTUAT00003428001</name>
</gene>
<evidence type="ECO:0000256" key="5">
    <source>
        <dbReference type="ARBA" id="ARBA00022917"/>
    </source>
</evidence>
<feature type="region of interest" description="Disordered" evidence="7">
    <location>
        <begin position="103"/>
        <end position="145"/>
    </location>
</feature>
<keyword evidence="5" id="KW-0648">Protein biosynthesis</keyword>
<dbReference type="PRINTS" id="PR01042">
    <property type="entry name" value="TRNASYNTHASP"/>
</dbReference>
<evidence type="ECO:0000256" key="6">
    <source>
        <dbReference type="ARBA" id="ARBA00023146"/>
    </source>
</evidence>
<keyword evidence="3" id="KW-0547">Nucleotide-binding</keyword>
<sequence>MSPQVSLSRICLQCRMRVFASSFRLMSCPRYIRTSLRDSSWDLWLEKSVVRYRNFSTGITTPENNKEDPLQKETASSGSRSPTPESVGPSGVVIASESTTSCEVASKQTSSASEISSQEAAPTLGTTPAPETAPSSELASTEHSSVWATASTPVATFPPESPPLDKTRLVELSPSEIPSDGIPSTISNASDFLASRRFLDEDADKGSHPRPPIDTKARERAVLKNYRVLLRDTKAEVDLDEVMKVATTEPPPPGRDENSERIKPPKPSELVPPHLLDSGMKFEFPAATHRVADIGKELIDKQVVLHGYFGAVRKTAKSLYFSSFHDHYSDPARPLKVVSCIDSLSPQITKTAHQVLGSLHRLTPVALRASVYKCAPSKSPEKRKSDEEVELRVKEIFPLNSVSESLIYTPETIFPPEKRHLQLRTAKELSAALRLRSRTASECRKFLEENDFLEVETPLLFKSTPEGAREFLVPTRKGNGTCYALPQSPQQYKQILMASGVPRYYQLAKCFRDEDSRADRQPEFTQLDMEMSFATSNDVMDSVEQLIIRIWNNVLGVRIDPGFRRAPYWWTMKNYGTDKPDMRYANHRIKSLHGALPHLSKAGRYIEGFIFYGNTPNYNTDQATELLEEFKKENPSVSDDNYVAYIAGLGKETQAYIEGGMELWHEADLANIHGALWVHRPGAIVVIKERRGYYSGGNTKLGLLRTALLNKAVEKRLLQGRIDHAFVWVVDFPLFSPTSTGDPSQPGRAPFSSTHHPFTAPIAEDIQLLRSSPYRVRAEHYDLVVNGIELGGGSRRIHEAALQKYILEKVLRMPQDELQQFDHLLEVLDSGCPPHAGIALGFDRLIAVMTGRDSIRDVIAFPKNAKGADVMVGSPSAVLDRELRAYGLQRI</sequence>
<dbReference type="Gene3D" id="3.30.1360.30">
    <property type="entry name" value="GAD-like domain"/>
    <property type="match status" value="1"/>
</dbReference>
<accession>A0A292Q136</accession>
<dbReference type="Pfam" id="PF00152">
    <property type="entry name" value="tRNA-synt_2"/>
    <property type="match status" value="1"/>
</dbReference>
<dbReference type="Proteomes" id="UP001412239">
    <property type="component" value="Unassembled WGS sequence"/>
</dbReference>
<feature type="compositionally biased region" description="Low complexity" evidence="7">
    <location>
        <begin position="105"/>
        <end position="121"/>
    </location>
</feature>
<dbReference type="GO" id="GO:0005524">
    <property type="term" value="F:ATP binding"/>
    <property type="evidence" value="ECO:0007669"/>
    <property type="project" value="UniProtKB-KW"/>
</dbReference>
<comment type="similarity">
    <text evidence="1">Belongs to the class-II aminoacyl-tRNA synthetase family. Type 1 subfamily.</text>
</comment>
<evidence type="ECO:0000256" key="1">
    <source>
        <dbReference type="ARBA" id="ARBA00006303"/>
    </source>
</evidence>
<dbReference type="InterPro" id="IPR004524">
    <property type="entry name" value="Asp-tRNA-ligase_1"/>
</dbReference>
<feature type="compositionally biased region" description="Basic and acidic residues" evidence="7">
    <location>
        <begin position="254"/>
        <end position="263"/>
    </location>
</feature>
<feature type="compositionally biased region" description="Polar residues" evidence="7">
    <location>
        <begin position="73"/>
        <end position="84"/>
    </location>
</feature>
<dbReference type="InterPro" id="IPR004364">
    <property type="entry name" value="Aa-tRNA-synt_II"/>
</dbReference>
<dbReference type="PANTHER" id="PTHR22594">
    <property type="entry name" value="ASPARTYL/LYSYL-TRNA SYNTHETASE"/>
    <property type="match status" value="1"/>
</dbReference>
<keyword evidence="6" id="KW-0030">Aminoacyl-tRNA synthetase</keyword>
<dbReference type="AlphaFoldDB" id="A0A292Q136"/>
<keyword evidence="2" id="KW-0436">Ligase</keyword>
<evidence type="ECO:0000256" key="4">
    <source>
        <dbReference type="ARBA" id="ARBA00022840"/>
    </source>
</evidence>
<dbReference type="GO" id="GO:0004815">
    <property type="term" value="F:aspartate-tRNA ligase activity"/>
    <property type="evidence" value="ECO:0007669"/>
    <property type="project" value="TreeGrafter"/>
</dbReference>
<proteinExistence type="inferred from homology"/>
<dbReference type="PANTHER" id="PTHR22594:SF5">
    <property type="entry name" value="ASPARTATE--TRNA LIGASE, MITOCHONDRIAL"/>
    <property type="match status" value="1"/>
</dbReference>
<keyword evidence="4" id="KW-0067">ATP-binding</keyword>
<dbReference type="InterPro" id="IPR002312">
    <property type="entry name" value="Asp/Asn-tRNA-synth_IIb"/>
</dbReference>
<evidence type="ECO:0000259" key="8">
    <source>
        <dbReference type="PROSITE" id="PS50862"/>
    </source>
</evidence>
<organism evidence="9 10">
    <name type="scientific">Tuber aestivum</name>
    <name type="common">summer truffle</name>
    <dbReference type="NCBI Taxonomy" id="59557"/>
    <lineage>
        <taxon>Eukaryota</taxon>
        <taxon>Fungi</taxon>
        <taxon>Dikarya</taxon>
        <taxon>Ascomycota</taxon>
        <taxon>Pezizomycotina</taxon>
        <taxon>Pezizomycetes</taxon>
        <taxon>Pezizales</taxon>
        <taxon>Tuberaceae</taxon>
        <taxon>Tuber</taxon>
    </lineage>
</organism>
<dbReference type="NCBIfam" id="NF001750">
    <property type="entry name" value="PRK00476.1"/>
    <property type="match status" value="1"/>
</dbReference>
<dbReference type="InterPro" id="IPR006195">
    <property type="entry name" value="aa-tRNA-synth_II"/>
</dbReference>